<sequence>METGERQIRRGTSHAATAQRPEPAEASAPITHSAGNLYRINYIDTDRGRLCTEPNSDELTPPKEIFELFSDFILQRTSRPGI</sequence>
<dbReference type="AlphaFoldDB" id="A0A4C1WK71"/>
<comment type="caution">
    <text evidence="2">The sequence shown here is derived from an EMBL/GenBank/DDBJ whole genome shotgun (WGS) entry which is preliminary data.</text>
</comment>
<organism evidence="2 3">
    <name type="scientific">Eumeta variegata</name>
    <name type="common">Bagworm moth</name>
    <name type="synonym">Eumeta japonica</name>
    <dbReference type="NCBI Taxonomy" id="151549"/>
    <lineage>
        <taxon>Eukaryota</taxon>
        <taxon>Metazoa</taxon>
        <taxon>Ecdysozoa</taxon>
        <taxon>Arthropoda</taxon>
        <taxon>Hexapoda</taxon>
        <taxon>Insecta</taxon>
        <taxon>Pterygota</taxon>
        <taxon>Neoptera</taxon>
        <taxon>Endopterygota</taxon>
        <taxon>Lepidoptera</taxon>
        <taxon>Glossata</taxon>
        <taxon>Ditrysia</taxon>
        <taxon>Tineoidea</taxon>
        <taxon>Psychidae</taxon>
        <taxon>Oiketicinae</taxon>
        <taxon>Eumeta</taxon>
    </lineage>
</organism>
<protein>
    <submittedName>
        <fullName evidence="2">Uncharacterized protein</fullName>
    </submittedName>
</protein>
<name>A0A4C1WK71_EUMVA</name>
<evidence type="ECO:0000256" key="1">
    <source>
        <dbReference type="SAM" id="MobiDB-lite"/>
    </source>
</evidence>
<dbReference type="Proteomes" id="UP000299102">
    <property type="component" value="Unassembled WGS sequence"/>
</dbReference>
<evidence type="ECO:0000313" key="2">
    <source>
        <dbReference type="EMBL" id="GBP51423.1"/>
    </source>
</evidence>
<reference evidence="2 3" key="1">
    <citation type="journal article" date="2019" name="Commun. Biol.">
        <title>The bagworm genome reveals a unique fibroin gene that provides high tensile strength.</title>
        <authorList>
            <person name="Kono N."/>
            <person name="Nakamura H."/>
            <person name="Ohtoshi R."/>
            <person name="Tomita M."/>
            <person name="Numata K."/>
            <person name="Arakawa K."/>
        </authorList>
    </citation>
    <scope>NUCLEOTIDE SEQUENCE [LARGE SCALE GENOMIC DNA]</scope>
</reference>
<evidence type="ECO:0000313" key="3">
    <source>
        <dbReference type="Proteomes" id="UP000299102"/>
    </source>
</evidence>
<accession>A0A4C1WK71</accession>
<gene>
    <name evidence="2" type="ORF">EVAR_37259_1</name>
</gene>
<feature type="region of interest" description="Disordered" evidence="1">
    <location>
        <begin position="1"/>
        <end position="31"/>
    </location>
</feature>
<proteinExistence type="predicted"/>
<dbReference type="EMBL" id="BGZK01000581">
    <property type="protein sequence ID" value="GBP51423.1"/>
    <property type="molecule type" value="Genomic_DNA"/>
</dbReference>
<keyword evidence="3" id="KW-1185">Reference proteome</keyword>